<feature type="domain" description="VOC" evidence="1">
    <location>
        <begin position="17"/>
        <end position="143"/>
    </location>
</feature>
<dbReference type="PANTHER" id="PTHR34109:SF1">
    <property type="entry name" value="VOC DOMAIN-CONTAINING PROTEIN"/>
    <property type="match status" value="1"/>
</dbReference>
<dbReference type="InterPro" id="IPR029068">
    <property type="entry name" value="Glyas_Bleomycin-R_OHBP_Dase"/>
</dbReference>
<evidence type="ECO:0000313" key="3">
    <source>
        <dbReference type="Proteomes" id="UP000001591"/>
    </source>
</evidence>
<dbReference type="eggNOG" id="COG2764">
    <property type="taxonomic scope" value="Bacteria"/>
</dbReference>
<dbReference type="HOGENOM" id="CLU_046006_11_1_5"/>
<sequence length="160" mass="16525">MAETRAAGTIGMAGVEGAVCPALRYRDAGAAIDWLCRVVGFTRHLVVPDGEGGIAHAQLVLGGGMVMLGSDREDRYVGFRAPGPEGGGVACTCLLIHDVDALHARVTAEGATALEGGVIDTDYGSRCFTVRDPEGHLWHFGTYDPWQAAADPGGTSPGSS</sequence>
<dbReference type="Pfam" id="PF00903">
    <property type="entry name" value="Glyoxalase"/>
    <property type="match status" value="1"/>
</dbReference>
<name>B6IU06_RHOCS</name>
<dbReference type="PANTHER" id="PTHR34109">
    <property type="entry name" value="BNAUNNG04460D PROTEIN-RELATED"/>
    <property type="match status" value="1"/>
</dbReference>
<dbReference type="SUPFAM" id="SSF54593">
    <property type="entry name" value="Glyoxalase/Bleomycin resistance protein/Dihydroxybiphenyl dioxygenase"/>
    <property type="match status" value="1"/>
</dbReference>
<accession>B6IU06</accession>
<evidence type="ECO:0000259" key="1">
    <source>
        <dbReference type="PROSITE" id="PS51819"/>
    </source>
</evidence>
<dbReference type="Gene3D" id="3.30.720.120">
    <property type="match status" value="1"/>
</dbReference>
<gene>
    <name evidence="2" type="ordered locus">RC1_2502</name>
</gene>
<dbReference type="Proteomes" id="UP000001591">
    <property type="component" value="Chromosome"/>
</dbReference>
<dbReference type="InterPro" id="IPR004360">
    <property type="entry name" value="Glyas_Fos-R_dOase_dom"/>
</dbReference>
<protein>
    <submittedName>
        <fullName evidence="2">Glyoxalase family protein</fullName>
    </submittedName>
</protein>
<dbReference type="AlphaFoldDB" id="B6IU06"/>
<dbReference type="Gene3D" id="3.30.720.110">
    <property type="match status" value="1"/>
</dbReference>
<dbReference type="RefSeq" id="WP_012567665.1">
    <property type="nucleotide sequence ID" value="NC_011420.2"/>
</dbReference>
<proteinExistence type="predicted"/>
<evidence type="ECO:0000313" key="2">
    <source>
        <dbReference type="EMBL" id="ACI99883.1"/>
    </source>
</evidence>
<dbReference type="InterPro" id="IPR037523">
    <property type="entry name" value="VOC_core"/>
</dbReference>
<dbReference type="PROSITE" id="PS51819">
    <property type="entry name" value="VOC"/>
    <property type="match status" value="1"/>
</dbReference>
<reference evidence="2 3" key="1">
    <citation type="journal article" date="2010" name="BMC Genomics">
        <title>Metabolic flexibility revealed in the genome of the cyst-forming alpha-1 proteobacterium Rhodospirillum centenum.</title>
        <authorList>
            <person name="Lu Y.K."/>
            <person name="Marden J."/>
            <person name="Han M."/>
            <person name="Swingley W.D."/>
            <person name="Mastrian S.D."/>
            <person name="Chowdhury S.R."/>
            <person name="Hao J."/>
            <person name="Helmy T."/>
            <person name="Kim S."/>
            <person name="Kurdoglu A.A."/>
            <person name="Matthies H.J."/>
            <person name="Rollo D."/>
            <person name="Stothard P."/>
            <person name="Blankenship R.E."/>
            <person name="Bauer C.E."/>
            <person name="Touchman J.W."/>
        </authorList>
    </citation>
    <scope>NUCLEOTIDE SEQUENCE [LARGE SCALE GENOMIC DNA]</scope>
    <source>
        <strain evidence="3">ATCC 51521 / SW</strain>
    </source>
</reference>
<dbReference type="KEGG" id="rce:RC1_2502"/>
<organism evidence="2 3">
    <name type="scientific">Rhodospirillum centenum (strain ATCC 51521 / SW)</name>
    <dbReference type="NCBI Taxonomy" id="414684"/>
    <lineage>
        <taxon>Bacteria</taxon>
        <taxon>Pseudomonadati</taxon>
        <taxon>Pseudomonadota</taxon>
        <taxon>Alphaproteobacteria</taxon>
        <taxon>Rhodospirillales</taxon>
        <taxon>Rhodospirillaceae</taxon>
        <taxon>Rhodospirillum</taxon>
    </lineage>
</organism>
<keyword evidence="3" id="KW-1185">Reference proteome</keyword>
<dbReference type="STRING" id="414684.RC1_2502"/>
<dbReference type="EMBL" id="CP000613">
    <property type="protein sequence ID" value="ACI99883.1"/>
    <property type="molecule type" value="Genomic_DNA"/>
</dbReference>